<dbReference type="EMBL" id="JBHEZY010000003">
    <property type="protein sequence ID" value="MFC1430875.1"/>
    <property type="molecule type" value="Genomic_DNA"/>
</dbReference>
<evidence type="ECO:0000313" key="1">
    <source>
        <dbReference type="EMBL" id="MFC1410685.1"/>
    </source>
</evidence>
<dbReference type="RefSeq" id="WP_380508850.1">
    <property type="nucleotide sequence ID" value="NZ_JBHEZX010000006.1"/>
</dbReference>
<evidence type="ECO:0000313" key="2">
    <source>
        <dbReference type="EMBL" id="MFC1430875.1"/>
    </source>
</evidence>
<comment type="caution">
    <text evidence="1">The sequence shown here is derived from an EMBL/GenBank/DDBJ whole genome shotgun (WGS) entry which is preliminary data.</text>
</comment>
<evidence type="ECO:0000313" key="3">
    <source>
        <dbReference type="Proteomes" id="UP001592530"/>
    </source>
</evidence>
<protein>
    <submittedName>
        <fullName evidence="1">Uncharacterized protein</fullName>
    </submittedName>
</protein>
<keyword evidence="4" id="KW-1185">Reference proteome</keyword>
<organism evidence="1 4">
    <name type="scientific">Streptacidiphilus alkalitolerans</name>
    <dbReference type="NCBI Taxonomy" id="3342712"/>
    <lineage>
        <taxon>Bacteria</taxon>
        <taxon>Bacillati</taxon>
        <taxon>Actinomycetota</taxon>
        <taxon>Actinomycetes</taxon>
        <taxon>Kitasatosporales</taxon>
        <taxon>Streptomycetaceae</taxon>
        <taxon>Streptacidiphilus</taxon>
    </lineage>
</organism>
<accession>A0ABV6VAD4</accession>
<name>A0ABV6VAD4_9ACTN</name>
<dbReference type="Proteomes" id="UP001592582">
    <property type="component" value="Unassembled WGS sequence"/>
</dbReference>
<dbReference type="Proteomes" id="UP001592530">
    <property type="component" value="Unassembled WGS sequence"/>
</dbReference>
<gene>
    <name evidence="2" type="ORF">ACEZDB_09415</name>
    <name evidence="1" type="ORF">ACEZDG_15570</name>
</gene>
<evidence type="ECO:0000313" key="4">
    <source>
        <dbReference type="Proteomes" id="UP001592582"/>
    </source>
</evidence>
<sequence>MSTALETTSLATCRLCPPDGGTVVATYSGDGPSRRAGDRAWEETRTTGVTHHDHYDPDLDAFVVIRPRG</sequence>
<proteinExistence type="predicted"/>
<reference evidence="3 4" key="1">
    <citation type="submission" date="2024-09" db="EMBL/GenBank/DDBJ databases">
        <authorList>
            <person name="Lee S.D."/>
        </authorList>
    </citation>
    <scope>NUCLEOTIDE SEQUENCE [LARGE SCALE GENOMIC DNA]</scope>
    <source>
        <strain evidence="1 4">N1-1</strain>
        <strain evidence="2 3">N1-3</strain>
    </source>
</reference>
<dbReference type="EMBL" id="JBHEZX010000006">
    <property type="protein sequence ID" value="MFC1410685.1"/>
    <property type="molecule type" value="Genomic_DNA"/>
</dbReference>